<proteinExistence type="inferred from homology"/>
<keyword evidence="17" id="KW-1185">Reference proteome</keyword>
<dbReference type="EMBL" id="CAJPVJ010001534">
    <property type="protein sequence ID" value="CAG2164893.1"/>
    <property type="molecule type" value="Genomic_DNA"/>
</dbReference>
<sequence>MEKSFDEQNLLERKVTQLETRFAQLDQLDHDSQHNTQFDAIPELSDLRVENTKLKYRISTGMTSILHSVKQLFGTAIREAYPMLTNAPLLVTKSDHADYQCNSALPLSKYLSAEKRLPPRDVANTLIAHLPPNPLIGDVVVAPQGFINITLNKEFVSNSILNVVTTGVHVKPLSDKQANNRVVIDYSAPNIAKEMHVGHLRSTIIGDAIARLMEFVGMDVLRVNHVGDWGTQFGMLLAHLIEKYPDYKTNTPPIADLQAFYKESKKRFDDEPDFKARAYNTTVRLQAKEAEMITAWKQICEISRKEFREVYNLLGVSQHLIERGESFYHELMVEVVKDLEQKKLLIEDEGRKVMFSTDPSAPPLTIVKSDGGYTYDTSDMATLRQRIHDEKAGRIIYVVDGGQSQHFQLIFNCGTLAGYYDPNTVRVEHLGFGVVLGEDKKKFKTRSGDTIRLRELIREGFERSLAKLIEKGRDKELTPEELKAAQEAVAIGCIKYADLSHDRNHEYVFSFDRMLDDRGNTAVYLLYALTRIRSIIRNANLSQDITEMAKKESKLDLSHAREYKLAKQILRFAEVILQIADDLYLHTLCSYLFELSVVFSEFYDQCYCIEKVMEKGVQKVKVNINRIILCEATARVIETGLSLLGIKSVNKM</sequence>
<evidence type="ECO:0000259" key="14">
    <source>
        <dbReference type="SMART" id="SM00836"/>
    </source>
</evidence>
<comment type="catalytic activity">
    <reaction evidence="11">
        <text>tRNA(Arg) + L-arginine + ATP = L-arginyl-tRNA(Arg) + AMP + diphosphate</text>
        <dbReference type="Rhea" id="RHEA:20301"/>
        <dbReference type="Rhea" id="RHEA-COMP:9658"/>
        <dbReference type="Rhea" id="RHEA-COMP:9673"/>
        <dbReference type="ChEBI" id="CHEBI:30616"/>
        <dbReference type="ChEBI" id="CHEBI:32682"/>
        <dbReference type="ChEBI" id="CHEBI:33019"/>
        <dbReference type="ChEBI" id="CHEBI:78442"/>
        <dbReference type="ChEBI" id="CHEBI:78513"/>
        <dbReference type="ChEBI" id="CHEBI:456215"/>
        <dbReference type="EC" id="6.1.1.19"/>
    </reaction>
</comment>
<dbReference type="Pfam" id="PF03485">
    <property type="entry name" value="Arg_tRNA_synt_N"/>
    <property type="match status" value="1"/>
</dbReference>
<evidence type="ECO:0000256" key="11">
    <source>
        <dbReference type="ARBA" id="ARBA00049339"/>
    </source>
</evidence>
<accession>A0A7R9LLR2</accession>
<dbReference type="SUPFAM" id="SSF52374">
    <property type="entry name" value="Nucleotidylyl transferase"/>
    <property type="match status" value="1"/>
</dbReference>
<dbReference type="GO" id="GO:0005524">
    <property type="term" value="F:ATP binding"/>
    <property type="evidence" value="ECO:0007669"/>
    <property type="project" value="UniProtKB-KW"/>
</dbReference>
<dbReference type="GO" id="GO:0005829">
    <property type="term" value="C:cytosol"/>
    <property type="evidence" value="ECO:0007669"/>
    <property type="project" value="UniProtKB-SubCell"/>
</dbReference>
<evidence type="ECO:0000256" key="8">
    <source>
        <dbReference type="ARBA" id="ARBA00022917"/>
    </source>
</evidence>
<organism evidence="16">
    <name type="scientific">Oppiella nova</name>
    <dbReference type="NCBI Taxonomy" id="334625"/>
    <lineage>
        <taxon>Eukaryota</taxon>
        <taxon>Metazoa</taxon>
        <taxon>Ecdysozoa</taxon>
        <taxon>Arthropoda</taxon>
        <taxon>Chelicerata</taxon>
        <taxon>Arachnida</taxon>
        <taxon>Acari</taxon>
        <taxon>Acariformes</taxon>
        <taxon>Sarcoptiformes</taxon>
        <taxon>Oribatida</taxon>
        <taxon>Brachypylina</taxon>
        <taxon>Oppioidea</taxon>
        <taxon>Oppiidae</taxon>
        <taxon>Oppiella</taxon>
    </lineage>
</organism>
<dbReference type="FunFam" id="1.10.730.10:FF:000064">
    <property type="entry name" value="Probable arginine--tRNA ligase, cytoplasmic"/>
    <property type="match status" value="1"/>
</dbReference>
<protein>
    <recommendedName>
        <fullName evidence="12">Probable arginine--tRNA ligase, cytoplasmic</fullName>
        <ecNumber evidence="3">6.1.1.19</ecNumber>
    </recommendedName>
    <alternativeName>
        <fullName evidence="10">Arginyl-tRNA synthetase</fullName>
    </alternativeName>
</protein>
<dbReference type="SMART" id="SM01016">
    <property type="entry name" value="Arg_tRNA_synt_N"/>
    <property type="match status" value="1"/>
</dbReference>
<dbReference type="EC" id="6.1.1.19" evidence="3"/>
<dbReference type="Pfam" id="PF00750">
    <property type="entry name" value="tRNA-synt_1d"/>
    <property type="match status" value="1"/>
</dbReference>
<dbReference type="InterPro" id="IPR014729">
    <property type="entry name" value="Rossmann-like_a/b/a_fold"/>
</dbReference>
<evidence type="ECO:0000256" key="12">
    <source>
        <dbReference type="ARBA" id="ARBA00071644"/>
    </source>
</evidence>
<keyword evidence="4" id="KW-0963">Cytoplasm</keyword>
<dbReference type="FunFam" id="3.30.1360.70:FF:000002">
    <property type="entry name" value="arginine--tRNA ligase, cytoplasmic"/>
    <property type="match status" value="1"/>
</dbReference>
<dbReference type="Gene3D" id="3.40.50.620">
    <property type="entry name" value="HUPs"/>
    <property type="match status" value="1"/>
</dbReference>
<keyword evidence="9 13" id="KW-0030">Aminoacyl-tRNA synthetase</keyword>
<evidence type="ECO:0000313" key="16">
    <source>
        <dbReference type="EMBL" id="CAD7644020.1"/>
    </source>
</evidence>
<evidence type="ECO:0000256" key="13">
    <source>
        <dbReference type="RuleBase" id="RU363038"/>
    </source>
</evidence>
<dbReference type="InterPro" id="IPR001278">
    <property type="entry name" value="Arg-tRNA-ligase"/>
</dbReference>
<dbReference type="EMBL" id="OC916359">
    <property type="protein sequence ID" value="CAD7644020.1"/>
    <property type="molecule type" value="Genomic_DNA"/>
</dbReference>
<dbReference type="HAMAP" id="MF_00123">
    <property type="entry name" value="Arg_tRNA_synth"/>
    <property type="match status" value="1"/>
</dbReference>
<feature type="domain" description="Arginyl tRNA synthetase N-terminal" evidence="15">
    <location>
        <begin position="67"/>
        <end position="151"/>
    </location>
</feature>
<dbReference type="GO" id="GO:0004814">
    <property type="term" value="F:arginine-tRNA ligase activity"/>
    <property type="evidence" value="ECO:0007669"/>
    <property type="project" value="UniProtKB-EC"/>
</dbReference>
<dbReference type="FunFam" id="3.40.50.620:FF:000084">
    <property type="entry name" value="arginine--tRNA ligase, cytoplasmic"/>
    <property type="match status" value="1"/>
</dbReference>
<dbReference type="InterPro" id="IPR036695">
    <property type="entry name" value="Arg-tRNA-synth_N_sf"/>
</dbReference>
<keyword evidence="8 13" id="KW-0648">Protein biosynthesis</keyword>
<dbReference type="AlphaFoldDB" id="A0A7R9LLR2"/>
<evidence type="ECO:0000256" key="6">
    <source>
        <dbReference type="ARBA" id="ARBA00022741"/>
    </source>
</evidence>
<dbReference type="SUPFAM" id="SSF55190">
    <property type="entry name" value="Arginyl-tRNA synthetase (ArgRS), N-terminal 'additional' domain"/>
    <property type="match status" value="1"/>
</dbReference>
<dbReference type="GO" id="GO:0006420">
    <property type="term" value="P:arginyl-tRNA aminoacylation"/>
    <property type="evidence" value="ECO:0007669"/>
    <property type="project" value="InterPro"/>
</dbReference>
<reference evidence="16" key="1">
    <citation type="submission" date="2020-11" db="EMBL/GenBank/DDBJ databases">
        <authorList>
            <person name="Tran Van P."/>
        </authorList>
    </citation>
    <scope>NUCLEOTIDE SEQUENCE</scope>
</reference>
<comment type="similarity">
    <text evidence="2 13">Belongs to the class-I aminoacyl-tRNA synthetase family.</text>
</comment>
<dbReference type="GO" id="GO:0017101">
    <property type="term" value="C:aminoacyl-tRNA synthetase multienzyme complex"/>
    <property type="evidence" value="ECO:0007669"/>
    <property type="project" value="UniProtKB-ARBA"/>
</dbReference>
<evidence type="ECO:0000256" key="5">
    <source>
        <dbReference type="ARBA" id="ARBA00022598"/>
    </source>
</evidence>
<keyword evidence="6 13" id="KW-0547">Nucleotide-binding</keyword>
<name>A0A7R9LLR2_9ACAR</name>
<evidence type="ECO:0000256" key="7">
    <source>
        <dbReference type="ARBA" id="ARBA00022840"/>
    </source>
</evidence>
<dbReference type="SUPFAM" id="SSF47323">
    <property type="entry name" value="Anticodon-binding domain of a subclass of class I aminoacyl-tRNA synthetases"/>
    <property type="match status" value="1"/>
</dbReference>
<evidence type="ECO:0000259" key="15">
    <source>
        <dbReference type="SMART" id="SM01016"/>
    </source>
</evidence>
<dbReference type="InterPro" id="IPR035684">
    <property type="entry name" value="ArgRS_core"/>
</dbReference>
<dbReference type="InterPro" id="IPR001412">
    <property type="entry name" value="aa-tRNA-synth_I_CS"/>
</dbReference>
<evidence type="ECO:0000256" key="1">
    <source>
        <dbReference type="ARBA" id="ARBA00004514"/>
    </source>
</evidence>
<dbReference type="PANTHER" id="PTHR11956">
    <property type="entry name" value="ARGINYL-TRNA SYNTHETASE"/>
    <property type="match status" value="1"/>
</dbReference>
<evidence type="ECO:0000313" key="17">
    <source>
        <dbReference type="Proteomes" id="UP000728032"/>
    </source>
</evidence>
<dbReference type="PRINTS" id="PR01038">
    <property type="entry name" value="TRNASYNTHARG"/>
</dbReference>
<dbReference type="OrthoDB" id="68056at2759"/>
<dbReference type="Proteomes" id="UP000728032">
    <property type="component" value="Unassembled WGS sequence"/>
</dbReference>
<evidence type="ECO:0000256" key="3">
    <source>
        <dbReference type="ARBA" id="ARBA00012837"/>
    </source>
</evidence>
<dbReference type="InterPro" id="IPR005148">
    <property type="entry name" value="Arg-tRNA-synth_N"/>
</dbReference>
<dbReference type="PANTHER" id="PTHR11956:SF5">
    <property type="entry name" value="ARGININE--TRNA LIGASE, CYTOPLASMIC"/>
    <property type="match status" value="1"/>
</dbReference>
<evidence type="ECO:0000256" key="4">
    <source>
        <dbReference type="ARBA" id="ARBA00022490"/>
    </source>
</evidence>
<comment type="subcellular location">
    <subcellularLocation>
        <location evidence="1">Cytoplasm</location>
        <location evidence="1">Cytosol</location>
    </subcellularLocation>
</comment>
<dbReference type="SMART" id="SM00836">
    <property type="entry name" value="DALR_1"/>
    <property type="match status" value="1"/>
</dbReference>
<evidence type="ECO:0000256" key="10">
    <source>
        <dbReference type="ARBA" id="ARBA00033033"/>
    </source>
</evidence>
<dbReference type="PROSITE" id="PS00178">
    <property type="entry name" value="AA_TRNA_LIGASE_I"/>
    <property type="match status" value="1"/>
</dbReference>
<evidence type="ECO:0000256" key="9">
    <source>
        <dbReference type="ARBA" id="ARBA00023146"/>
    </source>
</evidence>
<dbReference type="InterPro" id="IPR009080">
    <property type="entry name" value="tRNAsynth_Ia_anticodon-bd"/>
</dbReference>
<dbReference type="NCBIfam" id="TIGR00456">
    <property type="entry name" value="argS"/>
    <property type="match status" value="1"/>
</dbReference>
<feature type="domain" description="DALR anticodon binding" evidence="14">
    <location>
        <begin position="525"/>
        <end position="652"/>
    </location>
</feature>
<gene>
    <name evidence="16" type="ORF">ONB1V03_LOCUS4440</name>
</gene>
<dbReference type="Gene3D" id="1.10.730.10">
    <property type="entry name" value="Isoleucyl-tRNA Synthetase, Domain 1"/>
    <property type="match status" value="1"/>
</dbReference>
<evidence type="ECO:0000256" key="2">
    <source>
        <dbReference type="ARBA" id="ARBA00005594"/>
    </source>
</evidence>
<dbReference type="Gene3D" id="3.30.1360.70">
    <property type="entry name" value="Arginyl tRNA synthetase N-terminal domain"/>
    <property type="match status" value="1"/>
</dbReference>
<keyword evidence="5 13" id="KW-0436">Ligase</keyword>
<dbReference type="CDD" id="cd00671">
    <property type="entry name" value="ArgRS_core"/>
    <property type="match status" value="1"/>
</dbReference>
<dbReference type="InterPro" id="IPR008909">
    <property type="entry name" value="DALR_anticod-bd"/>
</dbReference>
<dbReference type="Pfam" id="PF05746">
    <property type="entry name" value="DALR_1"/>
    <property type="match status" value="1"/>
</dbReference>
<keyword evidence="7 13" id="KW-0067">ATP-binding</keyword>